<sequence length="109" mass="10893">PFLPPSRPSPSATCGRSSASFLSRLPTSAPPPVPSTTSSRSCTQPMPSSSSPSSGRSSGAWACTASSPTSRGQTRTRGREGRKAGGGERGGSLLLPPLGQLLLDLAGAA</sequence>
<proteinExistence type="predicted"/>
<dbReference type="Proteomes" id="UP000019335">
    <property type="component" value="Unassembled WGS sequence"/>
</dbReference>
<feature type="compositionally biased region" description="Low complexity" evidence="1">
    <location>
        <begin position="35"/>
        <end position="58"/>
    </location>
</feature>
<keyword evidence="3" id="KW-1185">Reference proteome</keyword>
<organism evidence="2 3">
    <name type="scientific">Nannochloropsis gaditana</name>
    <dbReference type="NCBI Taxonomy" id="72520"/>
    <lineage>
        <taxon>Eukaryota</taxon>
        <taxon>Sar</taxon>
        <taxon>Stramenopiles</taxon>
        <taxon>Ochrophyta</taxon>
        <taxon>Eustigmatophyceae</taxon>
        <taxon>Eustigmatales</taxon>
        <taxon>Monodopsidaceae</taxon>
        <taxon>Nannochloropsis</taxon>
    </lineage>
</organism>
<accession>W7TAB2</accession>
<dbReference type="EMBL" id="AZIL01003099">
    <property type="protein sequence ID" value="EWM20428.1"/>
    <property type="molecule type" value="Genomic_DNA"/>
</dbReference>
<comment type="caution">
    <text evidence="2">The sequence shown here is derived from an EMBL/GenBank/DDBJ whole genome shotgun (WGS) entry which is preliminary data.</text>
</comment>
<feature type="compositionally biased region" description="Basic and acidic residues" evidence="1">
    <location>
        <begin position="77"/>
        <end position="86"/>
    </location>
</feature>
<evidence type="ECO:0000313" key="2">
    <source>
        <dbReference type="EMBL" id="EWM20428.1"/>
    </source>
</evidence>
<name>W7TAB2_9STRA</name>
<feature type="non-terminal residue" evidence="2">
    <location>
        <position position="1"/>
    </location>
</feature>
<gene>
    <name evidence="2" type="ORF">Naga_104235g1</name>
</gene>
<evidence type="ECO:0000256" key="1">
    <source>
        <dbReference type="SAM" id="MobiDB-lite"/>
    </source>
</evidence>
<protein>
    <submittedName>
        <fullName evidence="2">Uncharacterized protein</fullName>
    </submittedName>
</protein>
<reference evidence="2 3" key="1">
    <citation type="journal article" date="2014" name="Mol. Plant">
        <title>Chromosome Scale Genome Assembly and Transcriptome Profiling of Nannochloropsis gaditana in Nitrogen Depletion.</title>
        <authorList>
            <person name="Corteggiani Carpinelli E."/>
            <person name="Telatin A."/>
            <person name="Vitulo N."/>
            <person name="Forcato C."/>
            <person name="D'Angelo M."/>
            <person name="Schiavon R."/>
            <person name="Vezzi A."/>
            <person name="Giacometti G.M."/>
            <person name="Morosinotto T."/>
            <person name="Valle G."/>
        </authorList>
    </citation>
    <scope>NUCLEOTIDE SEQUENCE [LARGE SCALE GENOMIC DNA]</scope>
    <source>
        <strain evidence="2 3">B-31</strain>
    </source>
</reference>
<feature type="compositionally biased region" description="Polar residues" evidence="1">
    <location>
        <begin position="9"/>
        <end position="21"/>
    </location>
</feature>
<feature type="region of interest" description="Disordered" evidence="1">
    <location>
        <begin position="1"/>
        <end position="96"/>
    </location>
</feature>
<dbReference type="AlphaFoldDB" id="W7TAB2"/>
<evidence type="ECO:0000313" key="3">
    <source>
        <dbReference type="Proteomes" id="UP000019335"/>
    </source>
</evidence>
<feature type="compositionally biased region" description="Low complexity" evidence="1">
    <location>
        <begin position="66"/>
        <end position="75"/>
    </location>
</feature>